<evidence type="ECO:0000313" key="1">
    <source>
        <dbReference type="EMBL" id="CAG8632819.1"/>
    </source>
</evidence>
<dbReference type="AlphaFoldDB" id="A0A9N9DAL6"/>
<keyword evidence="2" id="KW-1185">Reference proteome</keyword>
<dbReference type="EMBL" id="CAJVPY010004997">
    <property type="protein sequence ID" value="CAG8632819.1"/>
    <property type="molecule type" value="Genomic_DNA"/>
</dbReference>
<protein>
    <submittedName>
        <fullName evidence="1">2927_t:CDS:1</fullName>
    </submittedName>
</protein>
<comment type="caution">
    <text evidence="1">The sequence shown here is derived from an EMBL/GenBank/DDBJ whole genome shotgun (WGS) entry which is preliminary data.</text>
</comment>
<evidence type="ECO:0000313" key="2">
    <source>
        <dbReference type="Proteomes" id="UP000789405"/>
    </source>
</evidence>
<gene>
    <name evidence="1" type="ORF">DERYTH_LOCUS9234</name>
</gene>
<organism evidence="1 2">
    <name type="scientific">Dentiscutata erythropus</name>
    <dbReference type="NCBI Taxonomy" id="1348616"/>
    <lineage>
        <taxon>Eukaryota</taxon>
        <taxon>Fungi</taxon>
        <taxon>Fungi incertae sedis</taxon>
        <taxon>Mucoromycota</taxon>
        <taxon>Glomeromycotina</taxon>
        <taxon>Glomeromycetes</taxon>
        <taxon>Diversisporales</taxon>
        <taxon>Gigasporaceae</taxon>
        <taxon>Dentiscutata</taxon>
    </lineage>
</organism>
<proteinExistence type="predicted"/>
<dbReference type="Proteomes" id="UP000789405">
    <property type="component" value="Unassembled WGS sequence"/>
</dbReference>
<accession>A0A9N9DAL6</accession>
<reference evidence="1" key="1">
    <citation type="submission" date="2021-06" db="EMBL/GenBank/DDBJ databases">
        <authorList>
            <person name="Kallberg Y."/>
            <person name="Tangrot J."/>
            <person name="Rosling A."/>
        </authorList>
    </citation>
    <scope>NUCLEOTIDE SEQUENCE</scope>
    <source>
        <strain evidence="1">MA453B</strain>
    </source>
</reference>
<sequence>MYSWYSIEHIASRLNKKDKKRGYFCNYKGPNVQCWCDENQYSLSDECIICYLDLKLWVNIKSYPVEEVAKSYWPTPDKDDEFDGEFNPHFHGIYLLSDYNSDEDIKLVFPEIEPDNTGSRNNLELATIPWCKQPPT</sequence>
<name>A0A9N9DAL6_9GLOM</name>